<evidence type="ECO:0000313" key="13">
    <source>
        <dbReference type="Proteomes" id="UP000002035"/>
    </source>
</evidence>
<dbReference type="EC" id="2.7.7.48" evidence="8"/>
<evidence type="ECO:0000313" key="12">
    <source>
        <dbReference type="EMBL" id="EEQ32630.1"/>
    </source>
</evidence>
<dbReference type="eggNOG" id="KOG0988">
    <property type="taxonomic scope" value="Eukaryota"/>
</dbReference>
<dbReference type="InterPro" id="IPR057596">
    <property type="entry name" value="RDRP_core"/>
</dbReference>
<organism evidence="12 13">
    <name type="scientific">Arthroderma otae (strain ATCC MYA-4605 / CBS 113480)</name>
    <name type="common">Microsporum canis</name>
    <dbReference type="NCBI Taxonomy" id="554155"/>
    <lineage>
        <taxon>Eukaryota</taxon>
        <taxon>Fungi</taxon>
        <taxon>Dikarya</taxon>
        <taxon>Ascomycota</taxon>
        <taxon>Pezizomycotina</taxon>
        <taxon>Eurotiomycetes</taxon>
        <taxon>Eurotiomycetidae</taxon>
        <taxon>Onygenales</taxon>
        <taxon>Arthrodermataceae</taxon>
        <taxon>Microsporum</taxon>
    </lineage>
</organism>
<dbReference type="OMA" id="PNAVTLY"/>
<evidence type="ECO:0000256" key="3">
    <source>
        <dbReference type="ARBA" id="ARBA00022679"/>
    </source>
</evidence>
<feature type="domain" description="RDRP core" evidence="9">
    <location>
        <begin position="370"/>
        <end position="970"/>
    </location>
</feature>
<dbReference type="Pfam" id="PF26253">
    <property type="entry name" value="RdRP_head"/>
    <property type="match status" value="1"/>
</dbReference>
<dbReference type="STRING" id="554155.C5FRX7"/>
<dbReference type="HOGENOM" id="CLU_001366_2_0_1"/>
<keyword evidence="6" id="KW-0943">RNA-mediated gene silencing</keyword>
<keyword evidence="2 8" id="KW-0696">RNA-directed RNA polymerase</keyword>
<evidence type="ECO:0000256" key="2">
    <source>
        <dbReference type="ARBA" id="ARBA00022484"/>
    </source>
</evidence>
<evidence type="ECO:0000256" key="6">
    <source>
        <dbReference type="ARBA" id="ARBA00023158"/>
    </source>
</evidence>
<gene>
    <name evidence="12" type="ORF">MCYG_05449</name>
</gene>
<keyword evidence="3 8" id="KW-0808">Transferase</keyword>
<dbReference type="GO" id="GO:0030422">
    <property type="term" value="P:siRNA processing"/>
    <property type="evidence" value="ECO:0007669"/>
    <property type="project" value="TreeGrafter"/>
</dbReference>
<evidence type="ECO:0000256" key="7">
    <source>
        <dbReference type="ARBA" id="ARBA00048744"/>
    </source>
</evidence>
<reference evidence="13" key="1">
    <citation type="journal article" date="2012" name="MBio">
        <title>Comparative genome analysis of Trichophyton rubrum and related dermatophytes reveals candidate genes involved in infection.</title>
        <authorList>
            <person name="Martinez D.A."/>
            <person name="Oliver B.G."/>
            <person name="Graeser Y."/>
            <person name="Goldberg J.M."/>
            <person name="Li W."/>
            <person name="Martinez-Rossi N.M."/>
            <person name="Monod M."/>
            <person name="Shelest E."/>
            <person name="Barton R.C."/>
            <person name="Birch E."/>
            <person name="Brakhage A.A."/>
            <person name="Chen Z."/>
            <person name="Gurr S.J."/>
            <person name="Heiman D."/>
            <person name="Heitman J."/>
            <person name="Kosti I."/>
            <person name="Rossi A."/>
            <person name="Saif S."/>
            <person name="Samalova M."/>
            <person name="Saunders C.W."/>
            <person name="Shea T."/>
            <person name="Summerbell R.C."/>
            <person name="Xu J."/>
            <person name="Young S."/>
            <person name="Zeng Q."/>
            <person name="Birren B.W."/>
            <person name="Cuomo C.A."/>
            <person name="White T.C."/>
        </authorList>
    </citation>
    <scope>NUCLEOTIDE SEQUENCE [LARGE SCALE GENOMIC DNA]</scope>
    <source>
        <strain evidence="13">ATCC MYA-4605 / CBS 113480</strain>
    </source>
</reference>
<dbReference type="OrthoDB" id="6513042at2759"/>
<dbReference type="GO" id="GO:0003723">
    <property type="term" value="F:RNA binding"/>
    <property type="evidence" value="ECO:0007669"/>
    <property type="project" value="UniProtKB-KW"/>
</dbReference>
<comment type="similarity">
    <text evidence="1 8">Belongs to the RdRP family.</text>
</comment>
<dbReference type="Proteomes" id="UP000002035">
    <property type="component" value="Unassembled WGS sequence"/>
</dbReference>
<feature type="domain" description="RdRP-like PH" evidence="10">
    <location>
        <begin position="131"/>
        <end position="273"/>
    </location>
</feature>
<dbReference type="VEuPathDB" id="FungiDB:MCYG_05449"/>
<keyword evidence="5 8" id="KW-0694">RNA-binding</keyword>
<dbReference type="AlphaFoldDB" id="C5FRX7"/>
<comment type="catalytic activity">
    <reaction evidence="7 8">
        <text>RNA(n) + a ribonucleoside 5'-triphosphate = RNA(n+1) + diphosphate</text>
        <dbReference type="Rhea" id="RHEA:21248"/>
        <dbReference type="Rhea" id="RHEA-COMP:14527"/>
        <dbReference type="Rhea" id="RHEA-COMP:17342"/>
        <dbReference type="ChEBI" id="CHEBI:33019"/>
        <dbReference type="ChEBI" id="CHEBI:61557"/>
        <dbReference type="ChEBI" id="CHEBI:140395"/>
        <dbReference type="EC" id="2.7.7.48"/>
    </reaction>
</comment>
<accession>C5FRX7</accession>
<dbReference type="Pfam" id="PF25358">
    <property type="entry name" value="PH_fung_RdRP"/>
    <property type="match status" value="1"/>
</dbReference>
<dbReference type="GO" id="GO:0003968">
    <property type="term" value="F:RNA-directed RNA polymerase activity"/>
    <property type="evidence" value="ECO:0007669"/>
    <property type="project" value="UniProtKB-KW"/>
</dbReference>
<dbReference type="Pfam" id="PF05183">
    <property type="entry name" value="RdRP"/>
    <property type="match status" value="1"/>
</dbReference>
<evidence type="ECO:0000259" key="10">
    <source>
        <dbReference type="Pfam" id="PF25358"/>
    </source>
</evidence>
<evidence type="ECO:0000256" key="8">
    <source>
        <dbReference type="RuleBase" id="RU363098"/>
    </source>
</evidence>
<dbReference type="GO" id="GO:0031380">
    <property type="term" value="C:nuclear RNA-directed RNA polymerase complex"/>
    <property type="evidence" value="ECO:0007669"/>
    <property type="project" value="TreeGrafter"/>
</dbReference>
<dbReference type="InterPro" id="IPR007855">
    <property type="entry name" value="RDRP"/>
</dbReference>
<feature type="domain" description="RDRP C-terminal head" evidence="11">
    <location>
        <begin position="1003"/>
        <end position="1136"/>
    </location>
</feature>
<keyword evidence="4 8" id="KW-0548">Nucleotidyltransferase</keyword>
<dbReference type="InterPro" id="IPR057503">
    <property type="entry name" value="PH_RdRP"/>
</dbReference>
<keyword evidence="13" id="KW-1185">Reference proteome</keyword>
<evidence type="ECO:0000256" key="4">
    <source>
        <dbReference type="ARBA" id="ARBA00022695"/>
    </source>
</evidence>
<dbReference type="PANTHER" id="PTHR23079:SF17">
    <property type="entry name" value="RNA-DEPENDENT RNA POLYMERASE"/>
    <property type="match status" value="1"/>
</dbReference>
<dbReference type="EMBL" id="DS995705">
    <property type="protein sequence ID" value="EEQ32630.1"/>
    <property type="molecule type" value="Genomic_DNA"/>
</dbReference>
<evidence type="ECO:0000259" key="9">
    <source>
        <dbReference type="Pfam" id="PF05183"/>
    </source>
</evidence>
<dbReference type="RefSeq" id="XP_002845580.1">
    <property type="nucleotide sequence ID" value="XM_002845534.1"/>
</dbReference>
<evidence type="ECO:0000256" key="1">
    <source>
        <dbReference type="ARBA" id="ARBA00005762"/>
    </source>
</evidence>
<sequence>MEIFCRNIPEQVQEKHLRKELKPILEHFQISAFDFQKVGKKNGKITVADARKGQRFLDAYESRPRPTQGTSKPFRSPATLKLYGFAVHICKSHNAPHDLLLRSLQEEEEEKRVAHFAPAPRSITGEINRVRRFQVTMMSCGSWDYRENQPVFIEYFRLPYTGFINLGKTAFDATFTDFRDMTKYSMEVPYWNIADSIYVGAYAKASVTITTFVAPRFYISDSIEQVKVKMALLGKSGRPPPAKRRVGHLLPEHEKTAARCFTYRFALQDPRDTGVKLVWNGDLSLDRASLFFPVVLRLYKQHNPDTIAQALSRLSRDLQFPSPGVLPSEVGIEAITEVFENTIDSILRNGSELDFNLVHQNNVLVHRAMVTPCGIYLLGPYAEVKNRILRKYLGNTDYFLRVEFLDENGDPVFFDPNANLEKIFHERFSGVMKRGIEVAGRNFNFLGFSHSSLRSQTCWFAAPFTTPDGEYLDARTIINSIGHFDHIRSPSKQAARIGQAFSDTLTSISVSKEAVRLRVPDVERNGRIFSDGVGVISRELMYKIWNEYALREKVKPTVFQIRIAGAKGMVSLDTSRQGEFLMLRESMVKFPTDDSYNIEICGAGIKALPFYLNSQIIKILEDLGVPFAAFHQLQQDEILSLYSTFNSTEQAAKFLEDSPVPRSLRLPWLLLVLKGLGLRYTLDPFLHRIMELTTLLKLRDLKYRARIRVPNAVTLYGIMDETGYLKENEIYCVFLSEDGRREILVRDNVVVTRSPALHPGDVQVVNAVDVPANSPLRRLHNCVAFSQHGVRDLPSMLSGGDLDGDLYNIIYDTRLIPQQTFPPADYPLVKTRELNRKVESNDIIDFFVTFMQQDQLGRIATTHQAIADQSSLGTRDETCLKLAHLHSVAVDYSKSGIPVNVLDIPRAPRIRPDFMAPSPRILIEDSIEDSIEHIIRETEKTVQEDDDDNDRPRIRYYKSHNILGRLYRSIDEQSFLRRLRDVGTVNNDSRKSVLQSIWRYVEKEVDGFFWNHLTGICHDIKEIYEDQLRELMRQYSATPWKSSITEYEVVVGTILGPGHKQRRRDKETSKEMRASYSRLVEFTISMIRDTESGGTEALERSIACFWVAINEQSFSQKPGFRNANQEKLLSFPWIAAVTCLDEVDKFQRSAPL</sequence>
<proteinExistence type="inferred from homology"/>
<evidence type="ECO:0000259" key="11">
    <source>
        <dbReference type="Pfam" id="PF26253"/>
    </source>
</evidence>
<dbReference type="PANTHER" id="PTHR23079">
    <property type="entry name" value="RNA-DEPENDENT RNA POLYMERASE"/>
    <property type="match status" value="1"/>
</dbReference>
<name>C5FRX7_ARTOC</name>
<protein>
    <recommendedName>
        <fullName evidence="8">RNA-dependent RNA polymerase</fullName>
        <ecNumber evidence="8">2.7.7.48</ecNumber>
    </recommendedName>
</protein>
<evidence type="ECO:0000256" key="5">
    <source>
        <dbReference type="ARBA" id="ARBA00022884"/>
    </source>
</evidence>
<dbReference type="GeneID" id="9224266"/>
<dbReference type="InterPro" id="IPR058752">
    <property type="entry name" value="RDRP_C_head"/>
</dbReference>